<protein>
    <submittedName>
        <fullName evidence="1">Uncharacterized protein</fullName>
    </submittedName>
</protein>
<proteinExistence type="predicted"/>
<evidence type="ECO:0000313" key="2">
    <source>
        <dbReference type="Proteomes" id="UP000826656"/>
    </source>
</evidence>
<reference evidence="1 2" key="1">
    <citation type="journal article" date="2021" name="bioRxiv">
        <title>Chromosome-scale and haplotype-resolved genome assembly of a tetraploid potato cultivar.</title>
        <authorList>
            <person name="Sun H."/>
            <person name="Jiao W.-B."/>
            <person name="Krause K."/>
            <person name="Campoy J.A."/>
            <person name="Goel M."/>
            <person name="Folz-Donahue K."/>
            <person name="Kukat C."/>
            <person name="Huettel B."/>
            <person name="Schneeberger K."/>
        </authorList>
    </citation>
    <scope>NUCLEOTIDE SEQUENCE [LARGE SCALE GENOMIC DNA]</scope>
    <source>
        <strain evidence="1">SolTubOtavaFocal</strain>
        <tissue evidence="1">Leaves</tissue>
    </source>
</reference>
<accession>A0ABQ7WIH6</accession>
<comment type="caution">
    <text evidence="1">The sequence shown here is derived from an EMBL/GenBank/DDBJ whole genome shotgun (WGS) entry which is preliminary data.</text>
</comment>
<sequence>MLKPQIQQSSQSTKTLIPYWNTKPLFLASFPINILNNKNLRVNKKKKNFITKVVVSSTENSTYVQSSNIEKSTSGKALVIVQRTVGGTNFSFTRGLDDIGDLFGRSLLLSIVAAELDPSKYS</sequence>
<organism evidence="1 2">
    <name type="scientific">Solanum tuberosum</name>
    <name type="common">Potato</name>
    <dbReference type="NCBI Taxonomy" id="4113"/>
    <lineage>
        <taxon>Eukaryota</taxon>
        <taxon>Viridiplantae</taxon>
        <taxon>Streptophyta</taxon>
        <taxon>Embryophyta</taxon>
        <taxon>Tracheophyta</taxon>
        <taxon>Spermatophyta</taxon>
        <taxon>Magnoliopsida</taxon>
        <taxon>eudicotyledons</taxon>
        <taxon>Gunneridae</taxon>
        <taxon>Pentapetalae</taxon>
        <taxon>asterids</taxon>
        <taxon>lamiids</taxon>
        <taxon>Solanales</taxon>
        <taxon>Solanaceae</taxon>
        <taxon>Solanoideae</taxon>
        <taxon>Solaneae</taxon>
        <taxon>Solanum</taxon>
    </lineage>
</organism>
<dbReference type="Proteomes" id="UP000826656">
    <property type="component" value="Unassembled WGS sequence"/>
</dbReference>
<evidence type="ECO:0000313" key="1">
    <source>
        <dbReference type="EMBL" id="KAH0780550.1"/>
    </source>
</evidence>
<name>A0ABQ7WIH6_SOLTU</name>
<dbReference type="EMBL" id="JAIVGD010000001">
    <property type="protein sequence ID" value="KAH0780550.1"/>
    <property type="molecule type" value="Genomic_DNA"/>
</dbReference>
<gene>
    <name evidence="1" type="ORF">KY290_000148</name>
</gene>
<keyword evidence="2" id="KW-1185">Reference proteome</keyword>